<keyword evidence="3" id="KW-0378">Hydrolase</keyword>
<feature type="transmembrane region" description="Helical" evidence="1">
    <location>
        <begin position="7"/>
        <end position="31"/>
    </location>
</feature>
<gene>
    <name evidence="3" type="ORF">NDM98_17175</name>
</gene>
<feature type="domain" description="CAAX prenyl protease 2/Lysostaphin resistance protein A-like" evidence="2">
    <location>
        <begin position="122"/>
        <end position="207"/>
    </location>
</feature>
<protein>
    <submittedName>
        <fullName evidence="3">CPBP family intramembrane metalloprotease</fullName>
    </submittedName>
</protein>
<evidence type="ECO:0000256" key="1">
    <source>
        <dbReference type="SAM" id="Phobius"/>
    </source>
</evidence>
<keyword evidence="4" id="KW-1185">Reference proteome</keyword>
<evidence type="ECO:0000259" key="2">
    <source>
        <dbReference type="Pfam" id="PF02517"/>
    </source>
</evidence>
<dbReference type="PANTHER" id="PTHR36435">
    <property type="entry name" value="SLR1288 PROTEIN"/>
    <property type="match status" value="1"/>
</dbReference>
<proteinExistence type="predicted"/>
<feature type="transmembrane region" description="Helical" evidence="1">
    <location>
        <begin position="78"/>
        <end position="101"/>
    </location>
</feature>
<comment type="caution">
    <text evidence="3">The sequence shown here is derived from an EMBL/GenBank/DDBJ whole genome shotgun (WGS) entry which is preliminary data.</text>
</comment>
<dbReference type="RefSeq" id="WP_251610313.1">
    <property type="nucleotide sequence ID" value="NZ_JAMQJY010000002.1"/>
</dbReference>
<dbReference type="EMBL" id="JAMQJY010000002">
    <property type="protein sequence ID" value="MCM2677004.1"/>
    <property type="molecule type" value="Genomic_DNA"/>
</dbReference>
<keyword evidence="3" id="KW-0645">Protease</keyword>
<evidence type="ECO:0000313" key="4">
    <source>
        <dbReference type="Proteomes" id="UP001203665"/>
    </source>
</evidence>
<sequence length="240" mass="27107">MNIRYWFILVTFIAMLFGAVPFVLLFRALGISDINQLIGYSTVTSYIIGTIIIFLLLLPDMRLGNLDRNRSNIGMTIVWSITGIFLVFVAQYAAALIEIFVFGIEPGSENTESLVELSRAVPFMIIVIAILGPIIEEIVFRKVLFGSLHKKMNFFFASTLSSLVFAAAHWDFEHLLVYLAMGYAFAFLYVISKRIIVPIIAHISLNSFVVLVQVVFYDDIQRLMEQYNIDASMILRVIGG</sequence>
<feature type="transmembrane region" description="Helical" evidence="1">
    <location>
        <begin position="37"/>
        <end position="58"/>
    </location>
</feature>
<dbReference type="Proteomes" id="UP001203665">
    <property type="component" value="Unassembled WGS sequence"/>
</dbReference>
<name>A0ABT0XM81_9BACI</name>
<keyword evidence="3" id="KW-0482">Metalloprotease</keyword>
<feature type="transmembrane region" description="Helical" evidence="1">
    <location>
        <begin position="121"/>
        <end position="140"/>
    </location>
</feature>
<organism evidence="3 4">
    <name type="scientific">Alkalicoccobacillus plakortidis</name>
    <dbReference type="NCBI Taxonomy" id="444060"/>
    <lineage>
        <taxon>Bacteria</taxon>
        <taxon>Bacillati</taxon>
        <taxon>Bacillota</taxon>
        <taxon>Bacilli</taxon>
        <taxon>Bacillales</taxon>
        <taxon>Bacillaceae</taxon>
        <taxon>Alkalicoccobacillus</taxon>
    </lineage>
</organism>
<reference evidence="3" key="1">
    <citation type="submission" date="2022-06" db="EMBL/GenBank/DDBJ databases">
        <title>Alkalicoccobacillus porphyridii sp. nov., isolated from a marine red alga, Porphyridium purpureum and reclassification of Shouchella plakortidis and Shouchella gibsonii as Alkalicoccobacillus plakortidis comb. nov. and Alkalicoccobacillus gibsonii comb. nov.</title>
        <authorList>
            <person name="Kim K.H."/>
            <person name="Lee J.K."/>
            <person name="Han D.M."/>
            <person name="Baek J.H."/>
            <person name="Jeon C.O."/>
        </authorList>
    </citation>
    <scope>NUCLEOTIDE SEQUENCE</scope>
    <source>
        <strain evidence="3">DSM 19153</strain>
    </source>
</reference>
<feature type="transmembrane region" description="Helical" evidence="1">
    <location>
        <begin position="199"/>
        <end position="217"/>
    </location>
</feature>
<feature type="transmembrane region" description="Helical" evidence="1">
    <location>
        <begin position="152"/>
        <end position="169"/>
    </location>
</feature>
<dbReference type="InterPro" id="IPR003675">
    <property type="entry name" value="Rce1/LyrA-like_dom"/>
</dbReference>
<dbReference type="PANTHER" id="PTHR36435:SF6">
    <property type="entry name" value="ABORTIVE INFECTION PROTEIN"/>
    <property type="match status" value="1"/>
</dbReference>
<accession>A0ABT0XM81</accession>
<keyword evidence="1" id="KW-1133">Transmembrane helix</keyword>
<keyword evidence="1" id="KW-0472">Membrane</keyword>
<dbReference type="GO" id="GO:0008237">
    <property type="term" value="F:metallopeptidase activity"/>
    <property type="evidence" value="ECO:0007669"/>
    <property type="project" value="UniProtKB-KW"/>
</dbReference>
<feature type="transmembrane region" description="Helical" evidence="1">
    <location>
        <begin position="175"/>
        <end position="192"/>
    </location>
</feature>
<evidence type="ECO:0000313" key="3">
    <source>
        <dbReference type="EMBL" id="MCM2677004.1"/>
    </source>
</evidence>
<keyword evidence="1" id="KW-0812">Transmembrane</keyword>
<dbReference type="InterPro" id="IPR052710">
    <property type="entry name" value="CAAX_protease"/>
</dbReference>
<dbReference type="Pfam" id="PF02517">
    <property type="entry name" value="Rce1-like"/>
    <property type="match status" value="1"/>
</dbReference>